<dbReference type="AlphaFoldDB" id="A0A3P3D7Y6"/>
<comment type="caution">
    <text evidence="2">The sequence shown here is derived from an EMBL/GenBank/DDBJ whole genome shotgun (WGS) entry which is preliminary data.</text>
</comment>
<feature type="compositionally biased region" description="Basic residues" evidence="1">
    <location>
        <begin position="46"/>
        <end position="56"/>
    </location>
</feature>
<keyword evidence="3" id="KW-1185">Reference proteome</keyword>
<gene>
    <name evidence="2" type="ORF">EG244_17015</name>
</gene>
<accession>A0A3P3D7Y6</accession>
<dbReference type="EMBL" id="RRAZ01000034">
    <property type="protein sequence ID" value="RRH70291.1"/>
    <property type="molecule type" value="Genomic_DNA"/>
</dbReference>
<feature type="region of interest" description="Disordered" evidence="1">
    <location>
        <begin position="78"/>
        <end position="105"/>
    </location>
</feature>
<organism evidence="2 3">
    <name type="scientific">Falsigemmobacter faecalis</name>
    <dbReference type="NCBI Taxonomy" id="2488730"/>
    <lineage>
        <taxon>Bacteria</taxon>
        <taxon>Pseudomonadati</taxon>
        <taxon>Pseudomonadota</taxon>
        <taxon>Alphaproteobacteria</taxon>
        <taxon>Rhodobacterales</taxon>
        <taxon>Paracoccaceae</taxon>
        <taxon>Falsigemmobacter</taxon>
    </lineage>
</organism>
<evidence type="ECO:0000313" key="3">
    <source>
        <dbReference type="Proteomes" id="UP000282125"/>
    </source>
</evidence>
<dbReference type="Proteomes" id="UP000282125">
    <property type="component" value="Unassembled WGS sequence"/>
</dbReference>
<evidence type="ECO:0000256" key="1">
    <source>
        <dbReference type="SAM" id="MobiDB-lite"/>
    </source>
</evidence>
<evidence type="ECO:0000313" key="2">
    <source>
        <dbReference type="EMBL" id="RRH70291.1"/>
    </source>
</evidence>
<name>A0A3P3D7Y6_9RHOB</name>
<proteinExistence type="predicted"/>
<reference evidence="2 3" key="1">
    <citation type="submission" date="2018-11" db="EMBL/GenBank/DDBJ databases">
        <title>Gemmobacter sp. nov., YIM 102744-1 draft genome.</title>
        <authorList>
            <person name="Li G."/>
            <person name="Jiang Y."/>
        </authorList>
    </citation>
    <scope>NUCLEOTIDE SEQUENCE [LARGE SCALE GENOMIC DNA]</scope>
    <source>
        <strain evidence="2 3">YIM 102744-1</strain>
    </source>
</reference>
<feature type="region of interest" description="Disordered" evidence="1">
    <location>
        <begin position="36"/>
        <end position="57"/>
    </location>
</feature>
<feature type="compositionally biased region" description="Basic and acidic residues" evidence="1">
    <location>
        <begin position="88"/>
        <end position="105"/>
    </location>
</feature>
<sequence length="114" mass="12929">MNCLKQPGQRLMARAFDRQVAEVQIRAFRSLSRTEGLRRLNPKTASQHRARRRPSLFHKAEPVDRLCRSMNAARHCAAHHPAQSCAGSERRRSDQGPKGIRRDRSGCLRSACAI</sequence>
<protein>
    <submittedName>
        <fullName evidence="2">Uncharacterized protein</fullName>
    </submittedName>
</protein>
<dbReference type="OrthoDB" id="8451553at2"/>